<evidence type="ECO:0000313" key="4">
    <source>
        <dbReference type="Proteomes" id="UP000285710"/>
    </source>
</evidence>
<keyword evidence="1" id="KW-1133">Transmembrane helix</keyword>
<keyword evidence="4" id="KW-1185">Reference proteome</keyword>
<dbReference type="AlphaFoldDB" id="A0A443IS12"/>
<evidence type="ECO:0000256" key="2">
    <source>
        <dbReference type="SAM" id="SignalP"/>
    </source>
</evidence>
<reference evidence="3 4" key="1">
    <citation type="submission" date="2019-01" db="EMBL/GenBank/DDBJ databases">
        <title>Sinorhodobacter populi sp. nov. isolated from the symptomatic bark tissue of Populus euramericana canker.</title>
        <authorList>
            <person name="Xu G."/>
        </authorList>
    </citation>
    <scope>NUCLEOTIDE SEQUENCE [LARGE SCALE GENOMIC DNA]</scope>
    <source>
        <strain evidence="3 4">2D-5</strain>
    </source>
</reference>
<protein>
    <recommendedName>
        <fullName evidence="5">VPLPA-CTERM sorting domain-containing protein</fullName>
    </recommendedName>
</protein>
<evidence type="ECO:0000256" key="1">
    <source>
        <dbReference type="SAM" id="Phobius"/>
    </source>
</evidence>
<dbReference type="Proteomes" id="UP000285710">
    <property type="component" value="Unassembled WGS sequence"/>
</dbReference>
<proteinExistence type="predicted"/>
<accession>A0A443IS12</accession>
<feature type="signal peptide" evidence="2">
    <location>
        <begin position="1"/>
        <end position="21"/>
    </location>
</feature>
<name>A0A443IS12_9RHOB</name>
<organism evidence="3 4">
    <name type="scientific">Paenirhodobacter populi</name>
    <dbReference type="NCBI Taxonomy" id="2306993"/>
    <lineage>
        <taxon>Bacteria</taxon>
        <taxon>Pseudomonadati</taxon>
        <taxon>Pseudomonadota</taxon>
        <taxon>Alphaproteobacteria</taxon>
        <taxon>Rhodobacterales</taxon>
        <taxon>Rhodobacter group</taxon>
        <taxon>Paenirhodobacter</taxon>
    </lineage>
</organism>
<comment type="caution">
    <text evidence="3">The sequence shown here is derived from an EMBL/GenBank/DDBJ whole genome shotgun (WGS) entry which is preliminary data.</text>
</comment>
<feature type="transmembrane region" description="Helical" evidence="1">
    <location>
        <begin position="191"/>
        <end position="212"/>
    </location>
</feature>
<keyword evidence="1" id="KW-0472">Membrane</keyword>
<keyword evidence="1" id="KW-0812">Transmembrane</keyword>
<evidence type="ECO:0000313" key="3">
    <source>
        <dbReference type="EMBL" id="RWR10449.1"/>
    </source>
</evidence>
<evidence type="ECO:0008006" key="5">
    <source>
        <dbReference type="Google" id="ProtNLM"/>
    </source>
</evidence>
<reference evidence="3 4" key="2">
    <citation type="submission" date="2019-01" db="EMBL/GenBank/DDBJ databases">
        <authorList>
            <person name="Li Y."/>
        </authorList>
    </citation>
    <scope>NUCLEOTIDE SEQUENCE [LARGE SCALE GENOMIC DNA]</scope>
    <source>
        <strain evidence="3 4">2D-5</strain>
    </source>
</reference>
<feature type="chain" id="PRO_5019224195" description="VPLPA-CTERM sorting domain-containing protein" evidence="2">
    <location>
        <begin position="22"/>
        <end position="217"/>
    </location>
</feature>
<sequence length="217" mass="23725">MKSIFTCGAVAAAIAASSAQAATVTETTTGWAYVDIRDKWCGSSNCGEDAYVGFYFILPIEAKRYTLTVESSGFGLAFLGDVMSEIFYSDRITKYSHDPDYCGYYLQGACYELGWDDDADSYEFDIYTVSGSVTYVASADTQWPDWATDPEYGVSEMDVVTDPIWLSVFNARADEWLSNMTVSVSYEVPAVSLPAAAPLIAGSFGALAIIGMRRRKK</sequence>
<dbReference type="RefSeq" id="WP_128269981.1">
    <property type="nucleotide sequence ID" value="NZ_SAUW01000012.1"/>
</dbReference>
<gene>
    <name evidence="3" type="ORF">D2T33_12355</name>
</gene>
<dbReference type="EMBL" id="SAUW01000012">
    <property type="protein sequence ID" value="RWR10449.1"/>
    <property type="molecule type" value="Genomic_DNA"/>
</dbReference>
<keyword evidence="2" id="KW-0732">Signal</keyword>